<evidence type="ECO:0000256" key="3">
    <source>
        <dbReference type="ARBA" id="ARBA00022448"/>
    </source>
</evidence>
<gene>
    <name evidence="16" type="ORF">FHP24_20680</name>
</gene>
<dbReference type="SMART" id="SM00965">
    <property type="entry name" value="STN"/>
    <property type="match status" value="1"/>
</dbReference>
<feature type="region of interest" description="Disordered" evidence="14">
    <location>
        <begin position="1"/>
        <end position="21"/>
    </location>
</feature>
<keyword evidence="17" id="KW-1185">Reference proteome</keyword>
<keyword evidence="5" id="KW-0410">Iron transport</keyword>
<dbReference type="PROSITE" id="PS52016">
    <property type="entry name" value="TONB_DEPENDENT_REC_3"/>
    <property type="match status" value="1"/>
</dbReference>
<evidence type="ECO:0000256" key="4">
    <source>
        <dbReference type="ARBA" id="ARBA00022452"/>
    </source>
</evidence>
<comment type="caution">
    <text evidence="16">The sequence shown here is derived from an EMBL/GenBank/DDBJ whole genome shotgun (WGS) entry which is preliminary data.</text>
</comment>
<reference evidence="16 17" key="1">
    <citation type="submission" date="2019-06" db="EMBL/GenBank/DDBJ databases">
        <title>The draft genome of Rhizobium smilacinae PTYR-5.</title>
        <authorList>
            <person name="Liu L."/>
            <person name="Li L."/>
            <person name="Zhang X."/>
        </authorList>
    </citation>
    <scope>NUCLEOTIDE SEQUENCE [LARGE SCALE GENOMIC DNA]</scope>
    <source>
        <strain evidence="16 17">PTYR-5</strain>
    </source>
</reference>
<evidence type="ECO:0000259" key="15">
    <source>
        <dbReference type="SMART" id="SM00965"/>
    </source>
</evidence>
<dbReference type="PANTHER" id="PTHR30069:SF41">
    <property type="entry name" value="HEME_HEMOPEXIN UTILIZATION PROTEIN C"/>
    <property type="match status" value="1"/>
</dbReference>
<keyword evidence="10 16" id="KW-0675">Receptor</keyword>
<keyword evidence="4 12" id="KW-1134">Transmembrane beta strand</keyword>
<evidence type="ECO:0000256" key="12">
    <source>
        <dbReference type="PROSITE-ProRule" id="PRU01360"/>
    </source>
</evidence>
<keyword evidence="11 12" id="KW-0998">Cell outer membrane</keyword>
<dbReference type="PANTHER" id="PTHR30069">
    <property type="entry name" value="TONB-DEPENDENT OUTER MEMBRANE RECEPTOR"/>
    <property type="match status" value="1"/>
</dbReference>
<evidence type="ECO:0000256" key="10">
    <source>
        <dbReference type="ARBA" id="ARBA00023170"/>
    </source>
</evidence>
<dbReference type="InterPro" id="IPR000531">
    <property type="entry name" value="Beta-barrel_TonB"/>
</dbReference>
<organism evidence="16 17">
    <name type="scientific">Aliirhizobium smilacinae</name>
    <dbReference type="NCBI Taxonomy" id="1395944"/>
    <lineage>
        <taxon>Bacteria</taxon>
        <taxon>Pseudomonadati</taxon>
        <taxon>Pseudomonadota</taxon>
        <taxon>Alphaproteobacteria</taxon>
        <taxon>Hyphomicrobiales</taxon>
        <taxon>Rhizobiaceae</taxon>
        <taxon>Aliirhizobium</taxon>
    </lineage>
</organism>
<accession>A0A5C4XE32</accession>
<evidence type="ECO:0000256" key="11">
    <source>
        <dbReference type="ARBA" id="ARBA00023237"/>
    </source>
</evidence>
<dbReference type="GO" id="GO:0009279">
    <property type="term" value="C:cell outer membrane"/>
    <property type="evidence" value="ECO:0007669"/>
    <property type="project" value="UniProtKB-SubCell"/>
</dbReference>
<dbReference type="InterPro" id="IPR039426">
    <property type="entry name" value="TonB-dep_rcpt-like"/>
</dbReference>
<dbReference type="InterPro" id="IPR036942">
    <property type="entry name" value="Beta-barrel_TonB_sf"/>
</dbReference>
<dbReference type="Gene3D" id="3.55.50.30">
    <property type="match status" value="1"/>
</dbReference>
<evidence type="ECO:0000256" key="9">
    <source>
        <dbReference type="ARBA" id="ARBA00023136"/>
    </source>
</evidence>
<keyword evidence="3 12" id="KW-0813">Transport</keyword>
<keyword evidence="5" id="KW-0406">Ion transport</keyword>
<dbReference type="GO" id="GO:0015344">
    <property type="term" value="F:siderophore uptake transmembrane transporter activity"/>
    <property type="evidence" value="ECO:0007669"/>
    <property type="project" value="TreeGrafter"/>
</dbReference>
<keyword evidence="8 13" id="KW-0798">TonB box</keyword>
<evidence type="ECO:0000256" key="2">
    <source>
        <dbReference type="ARBA" id="ARBA00009810"/>
    </source>
</evidence>
<feature type="domain" description="Secretin/TonB short N-terminal" evidence="15">
    <location>
        <begin position="85"/>
        <end position="136"/>
    </location>
</feature>
<keyword evidence="7" id="KW-0408">Iron</keyword>
<dbReference type="SUPFAM" id="SSF56935">
    <property type="entry name" value="Porins"/>
    <property type="match status" value="1"/>
</dbReference>
<comment type="subcellular location">
    <subcellularLocation>
        <location evidence="1 12">Cell outer membrane</location>
        <topology evidence="1 12">Multi-pass membrane protein</topology>
    </subcellularLocation>
</comment>
<name>A0A5C4XE32_9HYPH</name>
<dbReference type="CDD" id="cd01347">
    <property type="entry name" value="ligand_gated_channel"/>
    <property type="match status" value="1"/>
</dbReference>
<dbReference type="Pfam" id="PF00593">
    <property type="entry name" value="TonB_dep_Rec_b-barrel"/>
    <property type="match status" value="1"/>
</dbReference>
<proteinExistence type="inferred from homology"/>
<evidence type="ECO:0000256" key="14">
    <source>
        <dbReference type="SAM" id="MobiDB-lite"/>
    </source>
</evidence>
<dbReference type="EMBL" id="VDMN01000005">
    <property type="protein sequence ID" value="TNM61678.1"/>
    <property type="molecule type" value="Genomic_DNA"/>
</dbReference>
<evidence type="ECO:0000256" key="1">
    <source>
        <dbReference type="ARBA" id="ARBA00004571"/>
    </source>
</evidence>
<dbReference type="InterPro" id="IPR037066">
    <property type="entry name" value="Plug_dom_sf"/>
</dbReference>
<dbReference type="Proteomes" id="UP000311605">
    <property type="component" value="Unassembled WGS sequence"/>
</dbReference>
<dbReference type="Gene3D" id="2.40.170.20">
    <property type="entry name" value="TonB-dependent receptor, beta-barrel domain"/>
    <property type="match status" value="1"/>
</dbReference>
<dbReference type="Gene3D" id="2.170.130.10">
    <property type="entry name" value="TonB-dependent receptor, plug domain"/>
    <property type="match status" value="1"/>
</dbReference>
<evidence type="ECO:0000256" key="6">
    <source>
        <dbReference type="ARBA" id="ARBA00022692"/>
    </source>
</evidence>
<dbReference type="GO" id="GO:0044718">
    <property type="term" value="P:siderophore transmembrane transport"/>
    <property type="evidence" value="ECO:0007669"/>
    <property type="project" value="TreeGrafter"/>
</dbReference>
<dbReference type="InterPro" id="IPR012910">
    <property type="entry name" value="Plug_dom"/>
</dbReference>
<keyword evidence="6 12" id="KW-0812">Transmembrane</keyword>
<dbReference type="OrthoDB" id="9796221at2"/>
<dbReference type="RefSeq" id="WP_139678126.1">
    <property type="nucleotide sequence ID" value="NZ_VDMN01000005.1"/>
</dbReference>
<sequence>MQAVEASQQNMRGTRNRDDRKSRWNRSRIFFLTMTTALVGNPVVFNQSAKAQSTVSAPSAERVAFNIPGQSLSRALVAYSTATGNQMFFDANLVRGKNAPAVTGNLTRGEALERLLAGSGLSYRFSSGNTVQLIDAQSAADAATETDLKPIVLSNGTGYSPDAPYQNAGSAAYISEEQIERFRGTSVGDFLGGVPGVLNGDSRNSGAVDVNIRGMQGQGRVPVIVDGATQETSVYQGYNGSTARTYIDPDFIGDVAIEKGVSMGADATGATGGVVRMRTIEAKDILLPGKDFGMRVKGSFNTNSSSPPTPATLGGMEEGSGALPPGGMDRPAFLNPTGGSGSVSGAASTEFLDIVAGYARRKNGNYYAGSHGKGAPVIKMVPDDFYGELSKIVGISKYRQGEEILNTSLDNESWMGKGTIKLDEDHTLELGYSKYKSDYGYLLGSQTYLVGSNYQNILSSIDLDTYTARYRYNPSDNDLIDLKVDSFLSQVDSRANSTNYNSTTKTLTPAFYWTGSERWGATVSNTSRFFTDFGDFALEYGGAFTREDAGLPGGVTYDSSRMWLPRQGSREEYSAFTSLEWKPTDWLKLNGNMRYSHFESVDKSDTLLGPFERSDDGVSPIGTVTFGPFDGFEFYGKIGSALRSPSIFESLTGPSFGFPVDLNPVAPERARNIEVGMNYVDDSVFMAGDRLRFHAAYFDNKIDDYITRSNVPRDFSSIGFGTIYVLGRLNLDYARMRGIDMSAEYDTGDYFAGISWNHYTDMMFCARPGDVDPLWDRCSAGGIFNSFSAQQVPPKDTVTVNLGARLLDERLTLGTRLTYVGSRYIEGTGWGGNTINTALGIGGIKPSNWEPYTLVDLYGSYKVNENATLDFAVDNVTDRYYVDALSAIGVPAPGRTFRASFTVKF</sequence>
<evidence type="ECO:0000256" key="5">
    <source>
        <dbReference type="ARBA" id="ARBA00022496"/>
    </source>
</evidence>
<evidence type="ECO:0000313" key="17">
    <source>
        <dbReference type="Proteomes" id="UP000311605"/>
    </source>
</evidence>
<comment type="similarity">
    <text evidence="2 12 13">Belongs to the TonB-dependent receptor family.</text>
</comment>
<dbReference type="Pfam" id="PF07660">
    <property type="entry name" value="STN"/>
    <property type="match status" value="1"/>
</dbReference>
<feature type="compositionally biased region" description="Polar residues" evidence="14">
    <location>
        <begin position="1"/>
        <end position="13"/>
    </location>
</feature>
<dbReference type="AlphaFoldDB" id="A0A5C4XE32"/>
<evidence type="ECO:0000313" key="16">
    <source>
        <dbReference type="EMBL" id="TNM61678.1"/>
    </source>
</evidence>
<evidence type="ECO:0000256" key="13">
    <source>
        <dbReference type="RuleBase" id="RU003357"/>
    </source>
</evidence>
<keyword evidence="9 12" id="KW-0472">Membrane</keyword>
<evidence type="ECO:0000256" key="8">
    <source>
        <dbReference type="ARBA" id="ARBA00023077"/>
    </source>
</evidence>
<protein>
    <submittedName>
        <fullName evidence="16">TonB-dependent receptor</fullName>
    </submittedName>
</protein>
<dbReference type="InterPro" id="IPR011662">
    <property type="entry name" value="Secretin/TonB_short_N"/>
</dbReference>
<evidence type="ECO:0000256" key="7">
    <source>
        <dbReference type="ARBA" id="ARBA00023004"/>
    </source>
</evidence>
<feature type="region of interest" description="Disordered" evidence="14">
    <location>
        <begin position="299"/>
        <end position="339"/>
    </location>
</feature>
<dbReference type="Pfam" id="PF07715">
    <property type="entry name" value="Plug"/>
    <property type="match status" value="1"/>
</dbReference>